<keyword evidence="3" id="KW-1185">Reference proteome</keyword>
<dbReference type="AlphaFoldDB" id="A0A6B2M034"/>
<proteinExistence type="predicted"/>
<dbReference type="InterPro" id="IPR002686">
    <property type="entry name" value="Transposase_17"/>
</dbReference>
<evidence type="ECO:0000313" key="3">
    <source>
        <dbReference type="Proteomes" id="UP000478417"/>
    </source>
</evidence>
<comment type="caution">
    <text evidence="2">The sequence shown here is derived from an EMBL/GenBank/DDBJ whole genome shotgun (WGS) entry which is preliminary data.</text>
</comment>
<dbReference type="InterPro" id="IPR036515">
    <property type="entry name" value="Transposase_17_sf"/>
</dbReference>
<accession>A0A6B2M034</accession>
<name>A0A6B2M034_9BACT</name>
<dbReference type="SMART" id="SM01321">
    <property type="entry name" value="Y1_Tnp"/>
    <property type="match status" value="1"/>
</dbReference>
<dbReference type="PANTHER" id="PTHR34322:SF2">
    <property type="entry name" value="TRANSPOSASE IS200-LIKE DOMAIN-CONTAINING PROTEIN"/>
    <property type="match status" value="1"/>
</dbReference>
<protein>
    <submittedName>
        <fullName evidence="2">Transposase</fullName>
    </submittedName>
</protein>
<sequence length="334" mass="38183">MPRSLRIEKKNGVYHIINRGNYRQDVFINEGAHQSFEECLFETCEKCGWILEGFCVMTNHFHLVVRTPKGNLIYGMKWLQSTFANRYHKFRKVHGKLFQGRYKSLIVEEDGYLGALLHYTHLNPVRAGMADVAGLRDYRWSSYWYLNHPAKQPVFMDCSGALLAAGGLADTSYGRCKYADYLNWLTSDKAAQDEMAFDKMCRGWALGTKDFKKALIAEAADTSEDEDEPTKKVPRYDGATLQEANELRWELVLEQCMEALNKTPDDSTNEMKSADWKILIAAVLKCKTSATNVWIADQLKMGVPHAVSRYVGIFRQSRKNEEASFQELIANITT</sequence>
<dbReference type="PANTHER" id="PTHR34322">
    <property type="entry name" value="TRANSPOSASE, Y1_TNP DOMAIN-CONTAINING"/>
    <property type="match status" value="1"/>
</dbReference>
<evidence type="ECO:0000259" key="1">
    <source>
        <dbReference type="SMART" id="SM01321"/>
    </source>
</evidence>
<dbReference type="Gene3D" id="3.30.70.1290">
    <property type="entry name" value="Transposase IS200-like"/>
    <property type="match status" value="1"/>
</dbReference>
<dbReference type="GO" id="GO:0004803">
    <property type="term" value="F:transposase activity"/>
    <property type="evidence" value="ECO:0007669"/>
    <property type="project" value="InterPro"/>
</dbReference>
<dbReference type="GO" id="GO:0003677">
    <property type="term" value="F:DNA binding"/>
    <property type="evidence" value="ECO:0007669"/>
    <property type="project" value="InterPro"/>
</dbReference>
<dbReference type="RefSeq" id="WP_163961757.1">
    <property type="nucleotide sequence ID" value="NZ_JAAGNX010000001.1"/>
</dbReference>
<evidence type="ECO:0000313" key="2">
    <source>
        <dbReference type="EMBL" id="NDV61115.1"/>
    </source>
</evidence>
<gene>
    <name evidence="2" type="ORF">G0Q06_01485</name>
</gene>
<organism evidence="2 3">
    <name type="scientific">Oceanipulchritudo coccoides</name>
    <dbReference type="NCBI Taxonomy" id="2706888"/>
    <lineage>
        <taxon>Bacteria</taxon>
        <taxon>Pseudomonadati</taxon>
        <taxon>Verrucomicrobiota</taxon>
        <taxon>Opitutia</taxon>
        <taxon>Puniceicoccales</taxon>
        <taxon>Oceanipulchritudinaceae</taxon>
        <taxon>Oceanipulchritudo</taxon>
    </lineage>
</organism>
<reference evidence="2 3" key="1">
    <citation type="submission" date="2020-02" db="EMBL/GenBank/DDBJ databases">
        <title>Albibacoteraceae fam. nov., the first described family within the subdivision 4 Verrucomicrobia.</title>
        <authorList>
            <person name="Xi F."/>
        </authorList>
    </citation>
    <scope>NUCLEOTIDE SEQUENCE [LARGE SCALE GENOMIC DNA]</scope>
    <source>
        <strain evidence="2 3">CK1056</strain>
    </source>
</reference>
<dbReference type="EMBL" id="JAAGNX010000001">
    <property type="protein sequence ID" value="NDV61115.1"/>
    <property type="molecule type" value="Genomic_DNA"/>
</dbReference>
<dbReference type="Pfam" id="PF01797">
    <property type="entry name" value="Y1_Tnp"/>
    <property type="match status" value="1"/>
</dbReference>
<dbReference type="GO" id="GO:0006313">
    <property type="term" value="P:DNA transposition"/>
    <property type="evidence" value="ECO:0007669"/>
    <property type="project" value="InterPro"/>
</dbReference>
<dbReference type="Proteomes" id="UP000478417">
    <property type="component" value="Unassembled WGS sequence"/>
</dbReference>
<feature type="domain" description="Transposase IS200-like" evidence="1">
    <location>
        <begin position="9"/>
        <end position="123"/>
    </location>
</feature>
<dbReference type="SUPFAM" id="SSF143422">
    <property type="entry name" value="Transposase IS200-like"/>
    <property type="match status" value="1"/>
</dbReference>